<gene>
    <name evidence="1" type="ORF">GCM10009788_46830</name>
</gene>
<accession>A0ABN2BF94</accession>
<evidence type="ECO:0000313" key="1">
    <source>
        <dbReference type="EMBL" id="GAA1538780.1"/>
    </source>
</evidence>
<evidence type="ECO:0008006" key="3">
    <source>
        <dbReference type="Google" id="ProtNLM"/>
    </source>
</evidence>
<reference evidence="1 2" key="1">
    <citation type="journal article" date="2019" name="Int. J. Syst. Evol. Microbiol.">
        <title>The Global Catalogue of Microorganisms (GCM) 10K type strain sequencing project: providing services to taxonomists for standard genome sequencing and annotation.</title>
        <authorList>
            <consortium name="The Broad Institute Genomics Platform"/>
            <consortium name="The Broad Institute Genome Sequencing Center for Infectious Disease"/>
            <person name="Wu L."/>
            <person name="Ma J."/>
        </authorList>
    </citation>
    <scope>NUCLEOTIDE SEQUENCE [LARGE SCALE GENOMIC DNA]</scope>
    <source>
        <strain evidence="1 2">JCM 14942</strain>
    </source>
</reference>
<dbReference type="Gene3D" id="3.40.50.1010">
    <property type="entry name" value="5'-nuclease"/>
    <property type="match status" value="1"/>
</dbReference>
<keyword evidence="2" id="KW-1185">Reference proteome</keyword>
<organism evidence="1 2">
    <name type="scientific">Nocardioides humi</name>
    <dbReference type="NCBI Taxonomy" id="449461"/>
    <lineage>
        <taxon>Bacteria</taxon>
        <taxon>Bacillati</taxon>
        <taxon>Actinomycetota</taxon>
        <taxon>Actinomycetes</taxon>
        <taxon>Propionibacteriales</taxon>
        <taxon>Nocardioidaceae</taxon>
        <taxon>Nocardioides</taxon>
    </lineage>
</organism>
<protein>
    <recommendedName>
        <fullName evidence="3">NYN domain-containing protein</fullName>
    </recommendedName>
</protein>
<sequence>MRVGVYVDGYNLYYGGRSQCGRGTAGWRWIDVRSLVADVIARQGQWPNASIERIVYCTARVDAVTNPSAHQDQDVYLKALLATNSVDHIEYGNYVARVKNGLLATQDPATRRPVLTTSNWPVMVRDASGRKVPDAEFMVSYLHLEEKGSDVNVASHLIFDVTSGVVDAAVVVSNDSDLAFPIKEVRNRVPVGLINPRDGYTAGDLTGKKSDGVGNHWWWKLKPPTYLSNQLPDPAGTYTKPRGW</sequence>
<dbReference type="EMBL" id="BAAAOR010000035">
    <property type="protein sequence ID" value="GAA1538780.1"/>
    <property type="molecule type" value="Genomic_DNA"/>
</dbReference>
<dbReference type="Proteomes" id="UP001500842">
    <property type="component" value="Unassembled WGS sequence"/>
</dbReference>
<proteinExistence type="predicted"/>
<evidence type="ECO:0000313" key="2">
    <source>
        <dbReference type="Proteomes" id="UP001500842"/>
    </source>
</evidence>
<comment type="caution">
    <text evidence="1">The sequence shown here is derived from an EMBL/GenBank/DDBJ whole genome shotgun (WGS) entry which is preliminary data.</text>
</comment>
<name>A0ABN2BF94_9ACTN</name>